<sequence>MYISNVLCIHCNPALTQSDPTMPTHAGKACSPLLFTPHKQRAVEEAVTHLHQTDTTVLTHPAEEITSSDHLPMAILVQVLLTPRKAPLDTSLASCEEVIADNNELRAQLKNMCSALDRERRIVKLFTHNVTQASLERVKQIYQESTSVKEGEEKGKGYPRAVQTASKKVTLWRKAATQRKKDRRIRDLAQYEKARVAAQVRDDRPPARLKALAREHTPECFRALDAEMNGSKENIEDVQMMDSDEDSAGLGQKVQCCLVMSP</sequence>
<evidence type="ECO:0000313" key="1">
    <source>
        <dbReference type="EMBL" id="KAI0088729.1"/>
    </source>
</evidence>
<comment type="caution">
    <text evidence="1">The sequence shown here is derived from an EMBL/GenBank/DDBJ whole genome shotgun (WGS) entry which is preliminary data.</text>
</comment>
<keyword evidence="2" id="KW-1185">Reference proteome</keyword>
<dbReference type="EMBL" id="MU274913">
    <property type="protein sequence ID" value="KAI0088729.1"/>
    <property type="molecule type" value="Genomic_DNA"/>
</dbReference>
<evidence type="ECO:0000313" key="2">
    <source>
        <dbReference type="Proteomes" id="UP001055072"/>
    </source>
</evidence>
<gene>
    <name evidence="1" type="ORF">BDY19DRAFT_906699</name>
</gene>
<reference evidence="1" key="1">
    <citation type="journal article" date="2021" name="Environ. Microbiol.">
        <title>Gene family expansions and transcriptome signatures uncover fungal adaptations to wood decay.</title>
        <authorList>
            <person name="Hage H."/>
            <person name="Miyauchi S."/>
            <person name="Viragh M."/>
            <person name="Drula E."/>
            <person name="Min B."/>
            <person name="Chaduli D."/>
            <person name="Navarro D."/>
            <person name="Favel A."/>
            <person name="Norest M."/>
            <person name="Lesage-Meessen L."/>
            <person name="Balint B."/>
            <person name="Merenyi Z."/>
            <person name="de Eugenio L."/>
            <person name="Morin E."/>
            <person name="Martinez A.T."/>
            <person name="Baldrian P."/>
            <person name="Stursova M."/>
            <person name="Martinez M.J."/>
            <person name="Novotny C."/>
            <person name="Magnuson J.K."/>
            <person name="Spatafora J.W."/>
            <person name="Maurice S."/>
            <person name="Pangilinan J."/>
            <person name="Andreopoulos W."/>
            <person name="LaButti K."/>
            <person name="Hundley H."/>
            <person name="Na H."/>
            <person name="Kuo A."/>
            <person name="Barry K."/>
            <person name="Lipzen A."/>
            <person name="Henrissat B."/>
            <person name="Riley R."/>
            <person name="Ahrendt S."/>
            <person name="Nagy L.G."/>
            <person name="Grigoriev I.V."/>
            <person name="Martin F."/>
            <person name="Rosso M.N."/>
        </authorList>
    </citation>
    <scope>NUCLEOTIDE SEQUENCE</scope>
    <source>
        <strain evidence="1">CBS 384.51</strain>
    </source>
</reference>
<dbReference type="Proteomes" id="UP001055072">
    <property type="component" value="Unassembled WGS sequence"/>
</dbReference>
<name>A0ACB8U3B6_9APHY</name>
<organism evidence="1 2">
    <name type="scientific">Irpex rosettiformis</name>
    <dbReference type="NCBI Taxonomy" id="378272"/>
    <lineage>
        <taxon>Eukaryota</taxon>
        <taxon>Fungi</taxon>
        <taxon>Dikarya</taxon>
        <taxon>Basidiomycota</taxon>
        <taxon>Agaricomycotina</taxon>
        <taxon>Agaricomycetes</taxon>
        <taxon>Polyporales</taxon>
        <taxon>Irpicaceae</taxon>
        <taxon>Irpex</taxon>
    </lineage>
</organism>
<accession>A0ACB8U3B6</accession>
<proteinExistence type="predicted"/>
<protein>
    <submittedName>
        <fullName evidence="1">Uncharacterized protein</fullName>
    </submittedName>
</protein>